<name>A0ABW1W4H8_9GAMM</name>
<comment type="caution">
    <text evidence="1">The sequence shown here is derived from an EMBL/GenBank/DDBJ whole genome shotgun (WGS) entry which is preliminary data.</text>
</comment>
<dbReference type="RefSeq" id="WP_201562549.1">
    <property type="nucleotide sequence ID" value="NZ_CAJGZK010000009.1"/>
</dbReference>
<dbReference type="Proteomes" id="UP001596264">
    <property type="component" value="Unassembled WGS sequence"/>
</dbReference>
<keyword evidence="2" id="KW-1185">Reference proteome</keyword>
<protein>
    <submittedName>
        <fullName evidence="1">Uncharacterized protein</fullName>
    </submittedName>
</protein>
<evidence type="ECO:0000313" key="1">
    <source>
        <dbReference type="EMBL" id="MFC6379905.1"/>
    </source>
</evidence>
<sequence>MTWEVVEQTKNLNLKNTYSEQDDLELVEIAKQRMNDGQIPIPISLEDL</sequence>
<gene>
    <name evidence="1" type="ORF">ACFP58_00215</name>
</gene>
<reference evidence="2" key="1">
    <citation type="journal article" date="2019" name="Int. J. Syst. Evol. Microbiol.">
        <title>The Global Catalogue of Microorganisms (GCM) 10K type strain sequencing project: providing services to taxonomists for standard genome sequencing and annotation.</title>
        <authorList>
            <consortium name="The Broad Institute Genomics Platform"/>
            <consortium name="The Broad Institute Genome Sequencing Center for Infectious Disease"/>
            <person name="Wu L."/>
            <person name="Ma J."/>
        </authorList>
    </citation>
    <scope>NUCLEOTIDE SEQUENCE [LARGE SCALE GENOMIC DNA]</scope>
    <source>
        <strain evidence="2">CCM 2050</strain>
    </source>
</reference>
<dbReference type="EMBL" id="JBHSTZ010000002">
    <property type="protein sequence ID" value="MFC6379905.1"/>
    <property type="molecule type" value="Genomic_DNA"/>
</dbReference>
<accession>A0ABW1W4H8</accession>
<proteinExistence type="predicted"/>
<evidence type="ECO:0000313" key="2">
    <source>
        <dbReference type="Proteomes" id="UP001596264"/>
    </source>
</evidence>
<dbReference type="Gene3D" id="6.10.250.2570">
    <property type="match status" value="1"/>
</dbReference>
<organism evidence="1 2">
    <name type="scientific">Psychrobacter glacincola</name>
    <dbReference type="NCBI Taxonomy" id="56810"/>
    <lineage>
        <taxon>Bacteria</taxon>
        <taxon>Pseudomonadati</taxon>
        <taxon>Pseudomonadota</taxon>
        <taxon>Gammaproteobacteria</taxon>
        <taxon>Moraxellales</taxon>
        <taxon>Moraxellaceae</taxon>
        <taxon>Psychrobacter</taxon>
    </lineage>
</organism>